<keyword evidence="1" id="KW-0677">Repeat</keyword>
<dbReference type="Pfam" id="PF19127">
    <property type="entry name" value="Choline_bind_3"/>
    <property type="match status" value="1"/>
</dbReference>
<evidence type="ECO:0000259" key="4">
    <source>
        <dbReference type="Pfam" id="PF12733"/>
    </source>
</evidence>
<reference evidence="5 6" key="1">
    <citation type="submission" date="2016-05" db="EMBL/GenBank/DDBJ databases">
        <title>Microbial solvent formation.</title>
        <authorList>
            <person name="Poehlein A."/>
            <person name="Montoya Solano J.D."/>
            <person name="Flitsch S."/>
            <person name="Krabben P."/>
            <person name="Duerre P."/>
            <person name="Daniel R."/>
        </authorList>
    </citation>
    <scope>NUCLEOTIDE SEQUENCE [LARGE SCALE GENOMIC DNA]</scope>
    <source>
        <strain evidence="5 6">DSM 53</strain>
    </source>
</reference>
<dbReference type="Gene3D" id="2.10.270.10">
    <property type="entry name" value="Cholin Binding"/>
    <property type="match status" value="1"/>
</dbReference>
<feature type="repeat" description="Cell wall-binding" evidence="2">
    <location>
        <begin position="481"/>
        <end position="501"/>
    </location>
</feature>
<proteinExistence type="predicted"/>
<dbReference type="InterPro" id="IPR018337">
    <property type="entry name" value="Cell_wall/Cho-bd_repeat"/>
</dbReference>
<evidence type="ECO:0000256" key="3">
    <source>
        <dbReference type="SAM" id="MobiDB-lite"/>
    </source>
</evidence>
<gene>
    <name evidence="5" type="primary">lytA_10</name>
    <name evidence="5" type="ORF">CLBCK_16300</name>
</gene>
<evidence type="ECO:0000313" key="5">
    <source>
        <dbReference type="EMBL" id="OOM62587.1"/>
    </source>
</evidence>
<sequence>MNKNIKRIIMIVLAISTFSVLEPAKFSNIMTKYAYADDGIYLKGISVTDGDDITLNSSKKTYATSVPNSDTEVVIRVTTNKSDDIVTIDGKVPDKQSDRKYKETVSLDKGVNAFDIVVTDSDGEKERDYTLKIDRGGKQSNDSDSVFLDNINVDYGDIDFDKATTSYDINVPEDVDKLRVQGEPENNNYIVRIDGIKVDDDDKFRKYVSLSKGENQISIDVEDDEDDENTKTYTLNVYRGNDSSKTNDADSNAKFDKKQDPIYLDDIILDDGNIKLTPNFNKKITSYSVNVPESEEDIIIKGNPEEDANIVKIDGTTADSKNRKRVSLNKGKNVIEVQVNTDCDRDDKDYEKRIYTLTIYRGTSEGSSATVNNDTANNKDTKTDTSNSGQNTTISNKVNQWVNINGKWQYNDSTGSPIKNGWYLDRNYGRYYFLDQSGNMVTGWLSSNGNWYYLDQSGAMVTGWKQLGANWYYLDSQGKMKTGWFKDTSGKWYYLDESGAMAVSTIIGNYKIGADGAWIG</sequence>
<feature type="repeat" description="Cell wall-binding" evidence="2">
    <location>
        <begin position="461"/>
        <end position="480"/>
    </location>
</feature>
<comment type="caution">
    <text evidence="5">The sequence shown here is derived from an EMBL/GenBank/DDBJ whole genome shotgun (WGS) entry which is preliminary data.</text>
</comment>
<feature type="domain" description="Cadherin-like beta-sandwich-like" evidence="4">
    <location>
        <begin position="273"/>
        <end position="361"/>
    </location>
</feature>
<feature type="domain" description="Cadherin-like beta-sandwich-like" evidence="4">
    <location>
        <begin position="56"/>
        <end position="135"/>
    </location>
</feature>
<dbReference type="Pfam" id="PF12733">
    <property type="entry name" value="Cadherin-like"/>
    <property type="match status" value="3"/>
</dbReference>
<feature type="domain" description="Cadherin-like beta-sandwich-like" evidence="4">
    <location>
        <begin position="150"/>
        <end position="239"/>
    </location>
</feature>
<evidence type="ECO:0000313" key="6">
    <source>
        <dbReference type="Proteomes" id="UP000190973"/>
    </source>
</evidence>
<accession>A0A1S8SAY3</accession>
<dbReference type="Proteomes" id="UP000190973">
    <property type="component" value="Unassembled WGS sequence"/>
</dbReference>
<organism evidence="5 6">
    <name type="scientific">Clostridium beijerinckii</name>
    <name type="common">Clostridium MP</name>
    <dbReference type="NCBI Taxonomy" id="1520"/>
    <lineage>
        <taxon>Bacteria</taxon>
        <taxon>Bacillati</taxon>
        <taxon>Bacillota</taxon>
        <taxon>Clostridia</taxon>
        <taxon>Eubacteriales</taxon>
        <taxon>Clostridiaceae</taxon>
        <taxon>Clostridium</taxon>
    </lineage>
</organism>
<protein>
    <submittedName>
        <fullName evidence="5">Autolysin</fullName>
        <ecNumber evidence="5">3.5.1.28</ecNumber>
    </submittedName>
</protein>
<dbReference type="AlphaFoldDB" id="A0A1S8SAY3"/>
<dbReference type="EC" id="3.5.1.28" evidence="5"/>
<dbReference type="PROSITE" id="PS51170">
    <property type="entry name" value="CW"/>
    <property type="match status" value="3"/>
</dbReference>
<dbReference type="SUPFAM" id="SSF69360">
    <property type="entry name" value="Cell wall binding repeat"/>
    <property type="match status" value="1"/>
</dbReference>
<evidence type="ECO:0000256" key="1">
    <source>
        <dbReference type="ARBA" id="ARBA00022737"/>
    </source>
</evidence>
<dbReference type="EMBL" id="LZZI01000021">
    <property type="protein sequence ID" value="OOM62587.1"/>
    <property type="molecule type" value="Genomic_DNA"/>
</dbReference>
<keyword evidence="5" id="KW-0378">Hydrolase</keyword>
<dbReference type="Pfam" id="PF01473">
    <property type="entry name" value="Choline_bind_1"/>
    <property type="match status" value="1"/>
</dbReference>
<evidence type="ECO:0000256" key="2">
    <source>
        <dbReference type="PROSITE-ProRule" id="PRU00591"/>
    </source>
</evidence>
<feature type="repeat" description="Cell wall-binding" evidence="2">
    <location>
        <begin position="441"/>
        <end position="460"/>
    </location>
</feature>
<feature type="region of interest" description="Disordered" evidence="3">
    <location>
        <begin position="366"/>
        <end position="393"/>
    </location>
</feature>
<dbReference type="GO" id="GO:0008745">
    <property type="term" value="F:N-acetylmuramoyl-L-alanine amidase activity"/>
    <property type="evidence" value="ECO:0007669"/>
    <property type="project" value="UniProtKB-EC"/>
</dbReference>
<name>A0A1S8SAY3_CLOBE</name>
<dbReference type="InterPro" id="IPR025883">
    <property type="entry name" value="Cadherin-like_domain"/>
</dbReference>
<dbReference type="RefSeq" id="WP_077838305.1">
    <property type="nucleotide sequence ID" value="NZ_JABTAE010000001.1"/>
</dbReference>